<dbReference type="RefSeq" id="WP_074890001.1">
    <property type="nucleotide sequence ID" value="NZ_FOXO01000022.1"/>
</dbReference>
<feature type="transmembrane region" description="Helical" evidence="1">
    <location>
        <begin position="55"/>
        <end position="73"/>
    </location>
</feature>
<feature type="transmembrane region" description="Helical" evidence="1">
    <location>
        <begin position="225"/>
        <end position="247"/>
    </location>
</feature>
<evidence type="ECO:0000313" key="3">
    <source>
        <dbReference type="Proteomes" id="UP000182624"/>
    </source>
</evidence>
<feature type="transmembrane region" description="Helical" evidence="1">
    <location>
        <begin position="195"/>
        <end position="213"/>
    </location>
</feature>
<evidence type="ECO:0000256" key="1">
    <source>
        <dbReference type="SAM" id="Phobius"/>
    </source>
</evidence>
<dbReference type="Proteomes" id="UP000182624">
    <property type="component" value="Unassembled WGS sequence"/>
</dbReference>
<gene>
    <name evidence="2" type="ORF">SAMN04487928_12265</name>
</gene>
<reference evidence="3" key="1">
    <citation type="submission" date="2016-10" db="EMBL/GenBank/DDBJ databases">
        <authorList>
            <person name="Varghese N."/>
            <person name="Submissions S."/>
        </authorList>
    </citation>
    <scope>NUCLEOTIDE SEQUENCE [LARGE SCALE GENOMIC DNA]</scope>
    <source>
        <strain evidence="3">P18</strain>
    </source>
</reference>
<proteinExistence type="predicted"/>
<dbReference type="AlphaFoldDB" id="A0A1I5WGT0"/>
<sequence length="254" mass="29099">MYISVKKHILSRAILSVAIIKIFAALIEGAIRILLSNGSSTSPNMLDSMLWTCQIISSVLQILIIFFIFYLSWKQLWHYMNLIPEDDQNEIGLLQQEYLGKNLATLSASSVSRLLQLWAVIFICAELIYDFTSIMYRRFIAILMSIFDQASDLTDSTFILLYNMTHGFKYIEILVAILLGIVMTGIFLNDKYLKIASLIILVLFLFSFSILQMQTVYLMGHEIGIVWTSIIYHFTETLGLILLSAYLSKRYKGL</sequence>
<protein>
    <submittedName>
        <fullName evidence="2">Uncharacterized protein</fullName>
    </submittedName>
</protein>
<feature type="transmembrane region" description="Helical" evidence="1">
    <location>
        <begin position="117"/>
        <end position="147"/>
    </location>
</feature>
<keyword evidence="1" id="KW-0472">Membrane</keyword>
<feature type="transmembrane region" description="Helical" evidence="1">
    <location>
        <begin position="12"/>
        <end position="35"/>
    </location>
</feature>
<name>A0A1I5WGT0_9FIRM</name>
<accession>A0A1I5WGT0</accession>
<organism evidence="2 3">
    <name type="scientific">Butyrivibrio proteoclasticus</name>
    <dbReference type="NCBI Taxonomy" id="43305"/>
    <lineage>
        <taxon>Bacteria</taxon>
        <taxon>Bacillati</taxon>
        <taxon>Bacillota</taxon>
        <taxon>Clostridia</taxon>
        <taxon>Lachnospirales</taxon>
        <taxon>Lachnospiraceae</taxon>
        <taxon>Butyrivibrio</taxon>
    </lineage>
</organism>
<feature type="transmembrane region" description="Helical" evidence="1">
    <location>
        <begin position="167"/>
        <end position="188"/>
    </location>
</feature>
<dbReference type="OrthoDB" id="2000088at2"/>
<evidence type="ECO:0000313" key="2">
    <source>
        <dbReference type="EMBL" id="SFQ18992.1"/>
    </source>
</evidence>
<keyword evidence="1" id="KW-1133">Transmembrane helix</keyword>
<keyword evidence="3" id="KW-1185">Reference proteome</keyword>
<keyword evidence="1" id="KW-0812">Transmembrane</keyword>
<dbReference type="EMBL" id="FOXO01000022">
    <property type="protein sequence ID" value="SFQ18992.1"/>
    <property type="molecule type" value="Genomic_DNA"/>
</dbReference>